<dbReference type="InterPro" id="IPR009057">
    <property type="entry name" value="Homeodomain-like_sf"/>
</dbReference>
<reference evidence="5" key="1">
    <citation type="journal article" date="2019" name="Int. J. Syst. Evol. Microbiol.">
        <title>The Global Catalogue of Microorganisms (GCM) 10K type strain sequencing project: providing services to taxonomists for standard genome sequencing and annotation.</title>
        <authorList>
            <consortium name="The Broad Institute Genomics Platform"/>
            <consortium name="The Broad Institute Genome Sequencing Center for Infectious Disease"/>
            <person name="Wu L."/>
            <person name="Ma J."/>
        </authorList>
    </citation>
    <scope>NUCLEOTIDE SEQUENCE [LARGE SCALE GENOMIC DNA]</scope>
    <source>
        <strain evidence="5">JCM 3146</strain>
    </source>
</reference>
<gene>
    <name evidence="4" type="ORF">GCM10010151_25290</name>
</gene>
<dbReference type="Pfam" id="PF00440">
    <property type="entry name" value="TetR_N"/>
    <property type="match status" value="1"/>
</dbReference>
<sequence>MTAPARRPGRRPGPSSSRDDILAAARVLFGERGYDKASIRAIAREAGVDPALVHHFFGSKEELFASAMEFPVDPAVFLGQVMAGPRSQIGERLARTFLRIWSDPRLRPQFVGIFRSAATTEQGAALLREFVTRAILARVAEALGLPPLNLAAAASQMLGVVMLKYIVQVEPMASATEDELVALLAPTLQRYLEG</sequence>
<proteinExistence type="predicted"/>
<dbReference type="RefSeq" id="WP_252802779.1">
    <property type="nucleotide sequence ID" value="NZ_BAAABM010000016.1"/>
</dbReference>
<organism evidence="4 5">
    <name type="scientific">Actinoallomurus spadix</name>
    <dbReference type="NCBI Taxonomy" id="79912"/>
    <lineage>
        <taxon>Bacteria</taxon>
        <taxon>Bacillati</taxon>
        <taxon>Actinomycetota</taxon>
        <taxon>Actinomycetes</taxon>
        <taxon>Streptosporangiales</taxon>
        <taxon>Thermomonosporaceae</taxon>
        <taxon>Actinoallomurus</taxon>
    </lineage>
</organism>
<feature type="DNA-binding region" description="H-T-H motif" evidence="2">
    <location>
        <begin position="38"/>
        <end position="57"/>
    </location>
</feature>
<dbReference type="SUPFAM" id="SSF46689">
    <property type="entry name" value="Homeodomain-like"/>
    <property type="match status" value="1"/>
</dbReference>
<evidence type="ECO:0000256" key="1">
    <source>
        <dbReference type="ARBA" id="ARBA00023125"/>
    </source>
</evidence>
<evidence type="ECO:0000313" key="5">
    <source>
        <dbReference type="Proteomes" id="UP001501822"/>
    </source>
</evidence>
<keyword evidence="1 2" id="KW-0238">DNA-binding</keyword>
<dbReference type="Pfam" id="PF17920">
    <property type="entry name" value="TetR_C_16"/>
    <property type="match status" value="1"/>
</dbReference>
<dbReference type="Gene3D" id="1.10.10.60">
    <property type="entry name" value="Homeodomain-like"/>
    <property type="match status" value="1"/>
</dbReference>
<accession>A0ABP3G3D6</accession>
<comment type="caution">
    <text evidence="4">The sequence shown here is derived from an EMBL/GenBank/DDBJ whole genome shotgun (WGS) entry which is preliminary data.</text>
</comment>
<evidence type="ECO:0000313" key="4">
    <source>
        <dbReference type="EMBL" id="GAA0334524.1"/>
    </source>
</evidence>
<keyword evidence="5" id="KW-1185">Reference proteome</keyword>
<dbReference type="Proteomes" id="UP001501822">
    <property type="component" value="Unassembled WGS sequence"/>
</dbReference>
<dbReference type="SUPFAM" id="SSF48498">
    <property type="entry name" value="Tetracyclin repressor-like, C-terminal domain"/>
    <property type="match status" value="1"/>
</dbReference>
<feature type="domain" description="HTH tetR-type" evidence="3">
    <location>
        <begin position="15"/>
        <end position="75"/>
    </location>
</feature>
<dbReference type="Gene3D" id="1.10.357.10">
    <property type="entry name" value="Tetracycline Repressor, domain 2"/>
    <property type="match status" value="1"/>
</dbReference>
<dbReference type="EMBL" id="BAAABM010000016">
    <property type="protein sequence ID" value="GAA0334524.1"/>
    <property type="molecule type" value="Genomic_DNA"/>
</dbReference>
<dbReference type="InterPro" id="IPR050109">
    <property type="entry name" value="HTH-type_TetR-like_transc_reg"/>
</dbReference>
<dbReference type="PRINTS" id="PR00455">
    <property type="entry name" value="HTHTETR"/>
</dbReference>
<evidence type="ECO:0000256" key="2">
    <source>
        <dbReference type="PROSITE-ProRule" id="PRU00335"/>
    </source>
</evidence>
<dbReference type="PROSITE" id="PS50977">
    <property type="entry name" value="HTH_TETR_2"/>
    <property type="match status" value="1"/>
</dbReference>
<protein>
    <submittedName>
        <fullName evidence="4">TetR family transcriptional regulator</fullName>
    </submittedName>
</protein>
<dbReference type="InterPro" id="IPR036271">
    <property type="entry name" value="Tet_transcr_reg_TetR-rel_C_sf"/>
</dbReference>
<dbReference type="PANTHER" id="PTHR30055:SF235">
    <property type="entry name" value="TRANSCRIPTIONAL REGULATORY PROTEIN"/>
    <property type="match status" value="1"/>
</dbReference>
<dbReference type="PANTHER" id="PTHR30055">
    <property type="entry name" value="HTH-TYPE TRANSCRIPTIONAL REGULATOR RUTR"/>
    <property type="match status" value="1"/>
</dbReference>
<dbReference type="InterPro" id="IPR001647">
    <property type="entry name" value="HTH_TetR"/>
</dbReference>
<dbReference type="InterPro" id="IPR041678">
    <property type="entry name" value="TetR_C_16"/>
</dbReference>
<name>A0ABP3G3D6_9ACTN</name>
<evidence type="ECO:0000259" key="3">
    <source>
        <dbReference type="PROSITE" id="PS50977"/>
    </source>
</evidence>